<accession>A0A8S9U731</accession>
<dbReference type="GO" id="GO:0035091">
    <property type="term" value="F:phosphatidylinositol binding"/>
    <property type="evidence" value="ECO:0007669"/>
    <property type="project" value="InterPro"/>
</dbReference>
<dbReference type="CDD" id="cd06093">
    <property type="entry name" value="PX_domain"/>
    <property type="match status" value="1"/>
</dbReference>
<protein>
    <submittedName>
        <fullName evidence="3">PX domain-containing protein</fullName>
    </submittedName>
</protein>
<dbReference type="AlphaFoldDB" id="A0A8S9U731"/>
<dbReference type="InterPro" id="IPR036871">
    <property type="entry name" value="PX_dom_sf"/>
</dbReference>
<evidence type="ECO:0000259" key="2">
    <source>
        <dbReference type="PROSITE" id="PS50195"/>
    </source>
</evidence>
<evidence type="ECO:0000256" key="1">
    <source>
        <dbReference type="SAM" id="MobiDB-lite"/>
    </source>
</evidence>
<feature type="domain" description="PX" evidence="2">
    <location>
        <begin position="487"/>
        <end position="619"/>
    </location>
</feature>
<organism evidence="3 4">
    <name type="scientific">Phytophthora infestans</name>
    <name type="common">Potato late blight agent</name>
    <name type="synonym">Botrytis infestans</name>
    <dbReference type="NCBI Taxonomy" id="4787"/>
    <lineage>
        <taxon>Eukaryota</taxon>
        <taxon>Sar</taxon>
        <taxon>Stramenopiles</taxon>
        <taxon>Oomycota</taxon>
        <taxon>Peronosporomycetes</taxon>
        <taxon>Peronosporales</taxon>
        <taxon>Peronosporaceae</taxon>
        <taxon>Phytophthora</taxon>
    </lineage>
</organism>
<proteinExistence type="predicted"/>
<feature type="compositionally biased region" description="Basic and acidic residues" evidence="1">
    <location>
        <begin position="1"/>
        <end position="31"/>
    </location>
</feature>
<dbReference type="InterPro" id="IPR001683">
    <property type="entry name" value="PX_dom"/>
</dbReference>
<feature type="compositionally biased region" description="Acidic residues" evidence="1">
    <location>
        <begin position="180"/>
        <end position="191"/>
    </location>
</feature>
<reference evidence="3" key="1">
    <citation type="submission" date="2020-03" db="EMBL/GenBank/DDBJ databases">
        <title>Hybrid Assembly of Korean Phytophthora infestans isolates.</title>
        <authorList>
            <person name="Prokchorchik M."/>
            <person name="Lee Y."/>
            <person name="Seo J."/>
            <person name="Cho J.-H."/>
            <person name="Park Y.-E."/>
            <person name="Jang D.-C."/>
            <person name="Im J.-S."/>
            <person name="Choi J.-G."/>
            <person name="Park H.-J."/>
            <person name="Lee G.-B."/>
            <person name="Lee Y.-G."/>
            <person name="Hong S.-Y."/>
            <person name="Cho K."/>
            <person name="Sohn K.H."/>
        </authorList>
    </citation>
    <scope>NUCLEOTIDE SEQUENCE</scope>
    <source>
        <strain evidence="3">KR_2_A2</strain>
    </source>
</reference>
<feature type="compositionally biased region" description="Polar residues" evidence="1">
    <location>
        <begin position="379"/>
        <end position="393"/>
    </location>
</feature>
<gene>
    <name evidence="3" type="ORF">GN958_ATG13875</name>
</gene>
<feature type="compositionally biased region" description="Acidic residues" evidence="1">
    <location>
        <begin position="309"/>
        <end position="328"/>
    </location>
</feature>
<feature type="region of interest" description="Disordered" evidence="1">
    <location>
        <begin position="1"/>
        <end position="67"/>
    </location>
</feature>
<name>A0A8S9U731_PHYIN</name>
<feature type="region of interest" description="Disordered" evidence="1">
    <location>
        <begin position="172"/>
        <end position="203"/>
    </location>
</feature>
<feature type="region of interest" description="Disordered" evidence="1">
    <location>
        <begin position="101"/>
        <end position="149"/>
    </location>
</feature>
<feature type="region of interest" description="Disordered" evidence="1">
    <location>
        <begin position="245"/>
        <end position="397"/>
    </location>
</feature>
<comment type="caution">
    <text evidence="3">The sequence shown here is derived from an EMBL/GenBank/DDBJ whole genome shotgun (WGS) entry which is preliminary data.</text>
</comment>
<dbReference type="EMBL" id="JAACNO010001887">
    <property type="protein sequence ID" value="KAF4136885.1"/>
    <property type="molecule type" value="Genomic_DNA"/>
</dbReference>
<evidence type="ECO:0000313" key="3">
    <source>
        <dbReference type="EMBL" id="KAF4136885.1"/>
    </source>
</evidence>
<dbReference type="SUPFAM" id="SSF64268">
    <property type="entry name" value="PX domain"/>
    <property type="match status" value="1"/>
</dbReference>
<evidence type="ECO:0000313" key="4">
    <source>
        <dbReference type="Proteomes" id="UP000704712"/>
    </source>
</evidence>
<dbReference type="PROSITE" id="PS50195">
    <property type="entry name" value="PX"/>
    <property type="match status" value="1"/>
</dbReference>
<sequence>MITEEVHAASLSDKNEMAERPEADEDAHTESSEGSNRQTHWTTDTVDSEDEFEDAMEPPSSTTGVLLSFEGAAPPLSGVYEDAVEATDEHILAALTRSEGLGKRQSTIQEEGLITVNEKHNTTEEEADPGPEQEATPIEGNPDGQINDQSLRELAVDAVDVADGDAAESIAAEESAAAGELEEISEVDADATDVGAGKTDDETEVGAVVVSDQETAANIEEAEAQTIPVADEVVDGKAAKLSSFMLGEDAALEPEPGSDTMKSSNEQEISDATADAAEPTEKIKSDTSVELGLEAPEDATGEQAAHSVEEEEQHEEPPGADESTDDDGMTIASEAEGAEEEQPDAAGFTAIPEEIISDVSGEASAKREEATQPEEDASQHSVTESADQKPTSSEIKEVVAQTTEQVAPEAVDEKTEDNPFKAADNTDAVEIEIEIDGDVTPVAALAPASIAKDVNNNDNGHVVVDFMPRFGLSSGMTTTTTIEPFVLSSESNEMIEAHFPPQRWTYEVYGFSIRNRVVYYHIHRSDHRTGIRQPPILKRYTDFRELQTQLLDTRAHTAIDVPRIPRPHLGTVFRGYKSKKTIEMRESAFRALLRYISQYPELHGNTVFEQFITTSRATTGAGWM</sequence>
<feature type="compositionally biased region" description="Acidic residues" evidence="1">
    <location>
        <begin position="46"/>
        <end position="56"/>
    </location>
</feature>
<dbReference type="Pfam" id="PF00787">
    <property type="entry name" value="PX"/>
    <property type="match status" value="1"/>
</dbReference>
<dbReference type="Proteomes" id="UP000704712">
    <property type="component" value="Unassembled WGS sequence"/>
</dbReference>
<dbReference type="Gene3D" id="3.30.1520.10">
    <property type="entry name" value="Phox-like domain"/>
    <property type="match status" value="1"/>
</dbReference>
<feature type="compositionally biased region" description="Polar residues" evidence="1">
    <location>
        <begin position="32"/>
        <end position="45"/>
    </location>
</feature>